<keyword evidence="1" id="KW-0472">Membrane</keyword>
<protein>
    <submittedName>
        <fullName evidence="2">Uncharacterized protein</fullName>
    </submittedName>
</protein>
<keyword evidence="1" id="KW-0812">Transmembrane</keyword>
<comment type="caution">
    <text evidence="2">The sequence shown here is derived from an EMBL/GenBank/DDBJ whole genome shotgun (WGS) entry which is preliminary data.</text>
</comment>
<evidence type="ECO:0000256" key="1">
    <source>
        <dbReference type="SAM" id="Phobius"/>
    </source>
</evidence>
<accession>A0ABD5XHJ3</accession>
<organism evidence="2 3">
    <name type="scientific">Haloferax chudinovii</name>
    <dbReference type="NCBI Taxonomy" id="1109010"/>
    <lineage>
        <taxon>Archaea</taxon>
        <taxon>Methanobacteriati</taxon>
        <taxon>Methanobacteriota</taxon>
        <taxon>Stenosarchaea group</taxon>
        <taxon>Halobacteria</taxon>
        <taxon>Halobacteriales</taxon>
        <taxon>Haloferacaceae</taxon>
        <taxon>Haloferax</taxon>
    </lineage>
</organism>
<feature type="transmembrane region" description="Helical" evidence="1">
    <location>
        <begin position="12"/>
        <end position="45"/>
    </location>
</feature>
<dbReference type="RefSeq" id="WP_390243505.1">
    <property type="nucleotide sequence ID" value="NZ_JBHTAB010000002.1"/>
</dbReference>
<reference evidence="2 3" key="1">
    <citation type="journal article" date="2019" name="Int. J. Syst. Evol. Microbiol.">
        <title>The Global Catalogue of Microorganisms (GCM) 10K type strain sequencing project: providing services to taxonomists for standard genome sequencing and annotation.</title>
        <authorList>
            <consortium name="The Broad Institute Genomics Platform"/>
            <consortium name="The Broad Institute Genome Sequencing Center for Infectious Disease"/>
            <person name="Wu L."/>
            <person name="Ma J."/>
        </authorList>
    </citation>
    <scope>NUCLEOTIDE SEQUENCE [LARGE SCALE GENOMIC DNA]</scope>
    <source>
        <strain evidence="2 3">DSM 26526</strain>
    </source>
</reference>
<sequence>MDTALERKLDIIIALLFLLLLIESYRVAGYFGATLVIILGVVFTYGVGSEPSSS</sequence>
<proteinExistence type="predicted"/>
<dbReference type="AlphaFoldDB" id="A0ABD5XHJ3"/>
<evidence type="ECO:0000313" key="3">
    <source>
        <dbReference type="Proteomes" id="UP001596460"/>
    </source>
</evidence>
<evidence type="ECO:0000313" key="2">
    <source>
        <dbReference type="EMBL" id="MFC7129034.1"/>
    </source>
</evidence>
<dbReference type="Proteomes" id="UP001596460">
    <property type="component" value="Unassembled WGS sequence"/>
</dbReference>
<gene>
    <name evidence="2" type="ORF">ACFQI8_06430</name>
</gene>
<dbReference type="EMBL" id="JBHTAB010000002">
    <property type="protein sequence ID" value="MFC7129034.1"/>
    <property type="molecule type" value="Genomic_DNA"/>
</dbReference>
<name>A0ABD5XHJ3_9EURY</name>
<keyword evidence="3" id="KW-1185">Reference proteome</keyword>
<keyword evidence="1" id="KW-1133">Transmembrane helix</keyword>